<dbReference type="PANTHER" id="PTHR13847">
    <property type="entry name" value="SARCOSINE DEHYDROGENASE-RELATED"/>
    <property type="match status" value="1"/>
</dbReference>
<dbReference type="Proteomes" id="UP000031368">
    <property type="component" value="Plasmid pRgalR602c"/>
</dbReference>
<keyword evidence="8" id="KW-0614">Plasmid</keyword>
<dbReference type="GO" id="GO:0016020">
    <property type="term" value="C:membrane"/>
    <property type="evidence" value="ECO:0007669"/>
    <property type="project" value="InterPro"/>
</dbReference>
<dbReference type="InterPro" id="IPR036188">
    <property type="entry name" value="FAD/NAD-bd_sf"/>
</dbReference>
<keyword evidence="9" id="KW-1185">Reference proteome</keyword>
<dbReference type="SUPFAM" id="SSF50022">
    <property type="entry name" value="ISP domain"/>
    <property type="match status" value="1"/>
</dbReference>
<reference evidence="8 9" key="1">
    <citation type="submission" date="2013-11" db="EMBL/GenBank/DDBJ databases">
        <title>Complete genome sequence of Rhizobium gallicum bv. gallicum R602.</title>
        <authorList>
            <person name="Bustos P."/>
            <person name="Santamaria R.I."/>
            <person name="Lozano L."/>
            <person name="Acosta J.L."/>
            <person name="Ormeno-Orrillo E."/>
            <person name="Rogel M.A."/>
            <person name="Romero D."/>
            <person name="Cevallos M.A."/>
            <person name="Martinez-Romero E."/>
            <person name="Gonzalez V."/>
        </authorList>
    </citation>
    <scope>NUCLEOTIDE SEQUENCE [LARGE SCALE GENOMIC DNA]</scope>
    <source>
        <strain evidence="8 9">R602</strain>
        <plasmid evidence="8 9">pRgalR602c</plasmid>
    </source>
</reference>
<dbReference type="InterPro" id="IPR005805">
    <property type="entry name" value="Rieske_Fe-S_prot_C"/>
</dbReference>
<dbReference type="Gene3D" id="2.102.10.10">
    <property type="entry name" value="Rieske [2Fe-2S] iron-sulphur domain"/>
    <property type="match status" value="1"/>
</dbReference>
<accession>A0A0B4XFD2</accession>
<dbReference type="Pfam" id="PF01266">
    <property type="entry name" value="DAO"/>
    <property type="match status" value="1"/>
</dbReference>
<proteinExistence type="predicted"/>
<dbReference type="Pfam" id="PF00355">
    <property type="entry name" value="Rieske"/>
    <property type="match status" value="1"/>
</dbReference>
<dbReference type="GO" id="GO:0005737">
    <property type="term" value="C:cytoplasm"/>
    <property type="evidence" value="ECO:0007669"/>
    <property type="project" value="TreeGrafter"/>
</dbReference>
<dbReference type="InterPro" id="IPR036922">
    <property type="entry name" value="Rieske_2Fe-2S_sf"/>
</dbReference>
<evidence type="ECO:0000256" key="5">
    <source>
        <dbReference type="ARBA" id="ARBA00023014"/>
    </source>
</evidence>
<evidence type="ECO:0000256" key="1">
    <source>
        <dbReference type="ARBA" id="ARBA00022714"/>
    </source>
</evidence>
<dbReference type="HOGENOM" id="CLU_007884_15_1_5"/>
<dbReference type="EMBL" id="CP006880">
    <property type="protein sequence ID" value="AJD45801.1"/>
    <property type="molecule type" value="Genomic_DNA"/>
</dbReference>
<geneLocation type="plasmid" evidence="8 9">
    <name>pRgalR602c</name>
</geneLocation>
<keyword evidence="5" id="KW-0411">Iron-sulfur</keyword>
<dbReference type="FunFam" id="2.102.10.10:FF:000014">
    <property type="entry name" value="Oxidoreductase, FAD dependent"/>
    <property type="match status" value="1"/>
</dbReference>
<keyword evidence="2" id="KW-0479">Metal-binding</keyword>
<organism evidence="8 9">
    <name type="scientific">Rhizobium gallicum bv. gallicum R602sp</name>
    <dbReference type="NCBI Taxonomy" id="1041138"/>
    <lineage>
        <taxon>Bacteria</taxon>
        <taxon>Pseudomonadati</taxon>
        <taxon>Pseudomonadota</taxon>
        <taxon>Alphaproteobacteria</taxon>
        <taxon>Hyphomicrobiales</taxon>
        <taxon>Rhizobiaceae</taxon>
        <taxon>Rhizobium/Agrobacterium group</taxon>
        <taxon>Rhizobium</taxon>
    </lineage>
</organism>
<dbReference type="Gene3D" id="3.50.50.60">
    <property type="entry name" value="FAD/NAD(P)-binding domain"/>
    <property type="match status" value="1"/>
</dbReference>
<dbReference type="RefSeq" id="WP_040115937.1">
    <property type="nucleotide sequence ID" value="NZ_CP006880.1"/>
</dbReference>
<dbReference type="GO" id="GO:0051537">
    <property type="term" value="F:2 iron, 2 sulfur cluster binding"/>
    <property type="evidence" value="ECO:0007669"/>
    <property type="project" value="UniProtKB-KW"/>
</dbReference>
<evidence type="ECO:0000256" key="4">
    <source>
        <dbReference type="ARBA" id="ARBA00023004"/>
    </source>
</evidence>
<evidence type="ECO:0000256" key="2">
    <source>
        <dbReference type="ARBA" id="ARBA00022723"/>
    </source>
</evidence>
<sequence>MNVSDERTASLWAPIKVAPDAVPLPHDDQVDVVVVGSGIAGLSVAYELALAGKKVAVIDRGQIGSGMTARTTAHLTSVCDDYFSELIALRGRELARHFHESQSAAIDRIEAIQEMEAIACDFRRVDGFLFPSSGVQEADLERELDAALQIGAAVERTTGLPFAGFSGAPALRYARQATFHPLKYLRGLAVGLRARGSVLYRDTVVEKVEETDGGVRVATASGFVVTGKWAVVATNSPINDRVALHTKQAPYRTYAMSFEIGRNVIPDGLYWDTEDPYHYVRLQPGDGETDFLVVGGEDHKTGAADDGDERFAALTSWTRRLVPDLGVETHRWSGQVMETIDYAGFIGRNPGNERVFVVTGDSGEGMTHGVVAALLIRDLILSGNSRWRELYEPSRKTPKAIGDYLVENATAIKNFVEYIAPGEIDSLDKLRPGEGAIVRVGLTKIAAFRDEDGTLYKRSASCTHIGCHVHWNSLERCWDCPCHGSQFAVDGTALNGPAVSPLADLQ</sequence>
<dbReference type="InterPro" id="IPR017941">
    <property type="entry name" value="Rieske_2Fe-2S"/>
</dbReference>
<evidence type="ECO:0000313" key="9">
    <source>
        <dbReference type="Proteomes" id="UP000031368"/>
    </source>
</evidence>
<dbReference type="InterPro" id="IPR006076">
    <property type="entry name" value="FAD-dep_OxRdtase"/>
</dbReference>
<protein>
    <submittedName>
        <fullName evidence="8">FAD dependent oxidoreductase protein</fullName>
    </submittedName>
</protein>
<evidence type="ECO:0000259" key="7">
    <source>
        <dbReference type="PROSITE" id="PS51296"/>
    </source>
</evidence>
<evidence type="ECO:0000256" key="6">
    <source>
        <dbReference type="ARBA" id="ARBA00023157"/>
    </source>
</evidence>
<keyword evidence="3" id="KW-0560">Oxidoreductase</keyword>
<keyword evidence="1" id="KW-0001">2Fe-2S</keyword>
<dbReference type="AlphaFoldDB" id="A0A0B4XFD2"/>
<evidence type="ECO:0000256" key="3">
    <source>
        <dbReference type="ARBA" id="ARBA00023002"/>
    </source>
</evidence>
<dbReference type="PRINTS" id="PR00162">
    <property type="entry name" value="RIESKE"/>
</dbReference>
<gene>
    <name evidence="8" type="ORF">RGR602_PC01777</name>
</gene>
<dbReference type="PANTHER" id="PTHR13847:SF281">
    <property type="entry name" value="FAD DEPENDENT OXIDOREDUCTASE DOMAIN-CONTAINING PROTEIN"/>
    <property type="match status" value="1"/>
</dbReference>
<name>A0A0B4XFD2_9HYPH</name>
<keyword evidence="4" id="KW-0408">Iron</keyword>
<dbReference type="SUPFAM" id="SSF51905">
    <property type="entry name" value="FAD/NAD(P)-binding domain"/>
    <property type="match status" value="1"/>
</dbReference>
<feature type="domain" description="Rieske" evidence="7">
    <location>
        <begin position="422"/>
        <end position="506"/>
    </location>
</feature>
<dbReference type="CDD" id="cd03477">
    <property type="entry name" value="Rieske_YhfW_C"/>
    <property type="match status" value="1"/>
</dbReference>
<keyword evidence="6" id="KW-1015">Disulfide bond</keyword>
<evidence type="ECO:0000313" key="8">
    <source>
        <dbReference type="EMBL" id="AJD45801.1"/>
    </source>
</evidence>
<dbReference type="GO" id="GO:0016491">
    <property type="term" value="F:oxidoreductase activity"/>
    <property type="evidence" value="ECO:0007669"/>
    <property type="project" value="UniProtKB-KW"/>
</dbReference>
<dbReference type="KEGG" id="rga:RGR602_PC01777"/>
<dbReference type="InterPro" id="IPR038010">
    <property type="entry name" value="YhfW_C"/>
</dbReference>
<dbReference type="Gene3D" id="3.30.9.10">
    <property type="entry name" value="D-Amino Acid Oxidase, subunit A, domain 2"/>
    <property type="match status" value="1"/>
</dbReference>
<dbReference type="PROSITE" id="PS51296">
    <property type="entry name" value="RIESKE"/>
    <property type="match status" value="1"/>
</dbReference>
<dbReference type="GO" id="GO:0046872">
    <property type="term" value="F:metal ion binding"/>
    <property type="evidence" value="ECO:0007669"/>
    <property type="project" value="UniProtKB-KW"/>
</dbReference>